<protein>
    <submittedName>
        <fullName evidence="6">LRRCT domain-containing protein</fullName>
    </submittedName>
</protein>
<keyword evidence="4" id="KW-0732">Signal</keyword>
<evidence type="ECO:0000256" key="4">
    <source>
        <dbReference type="SAM" id="SignalP"/>
    </source>
</evidence>
<dbReference type="InterPro" id="IPR032675">
    <property type="entry name" value="LRR_dom_sf"/>
</dbReference>
<dbReference type="PANTHER" id="PTHR24366">
    <property type="entry name" value="IG(IMMUNOGLOBULIN) AND LRR(LEUCINE RICH REPEAT) DOMAINS"/>
    <property type="match status" value="1"/>
</dbReference>
<dbReference type="Pfam" id="PF13855">
    <property type="entry name" value="LRR_8"/>
    <property type="match status" value="2"/>
</dbReference>
<dbReference type="Pfam" id="PF00560">
    <property type="entry name" value="LRR_1"/>
    <property type="match status" value="1"/>
</dbReference>
<keyword evidence="3" id="KW-1133">Transmembrane helix</keyword>
<dbReference type="WBParaSite" id="scf7180000423277.g10556">
    <property type="protein sequence ID" value="scf7180000423277.g10556"/>
    <property type="gene ID" value="scf7180000423277.g10556"/>
</dbReference>
<accession>A0A915P1E9</accession>
<dbReference type="InterPro" id="IPR003591">
    <property type="entry name" value="Leu-rich_rpt_typical-subtyp"/>
</dbReference>
<keyword evidence="1" id="KW-0433">Leucine-rich repeat</keyword>
<dbReference type="SMART" id="SM00369">
    <property type="entry name" value="LRR_TYP"/>
    <property type="match status" value="8"/>
</dbReference>
<reference evidence="6" key="1">
    <citation type="submission" date="2022-11" db="UniProtKB">
        <authorList>
            <consortium name="WormBaseParasite"/>
        </authorList>
    </citation>
    <scope>IDENTIFICATION</scope>
</reference>
<dbReference type="PANTHER" id="PTHR24366:SF96">
    <property type="entry name" value="LEUCINE RICH REPEAT CONTAINING 53"/>
    <property type="match status" value="1"/>
</dbReference>
<proteinExistence type="predicted"/>
<evidence type="ECO:0000256" key="1">
    <source>
        <dbReference type="ARBA" id="ARBA00022614"/>
    </source>
</evidence>
<name>A0A915P1E9_9BILA</name>
<keyword evidence="3" id="KW-0812">Transmembrane</keyword>
<feature type="signal peptide" evidence="4">
    <location>
        <begin position="1"/>
        <end position="21"/>
    </location>
</feature>
<dbReference type="Gene3D" id="3.80.10.10">
    <property type="entry name" value="Ribonuclease Inhibitor"/>
    <property type="match status" value="2"/>
</dbReference>
<keyword evidence="3" id="KW-0472">Membrane</keyword>
<dbReference type="Pfam" id="PF13306">
    <property type="entry name" value="LRR_5"/>
    <property type="match status" value="1"/>
</dbReference>
<evidence type="ECO:0000256" key="2">
    <source>
        <dbReference type="ARBA" id="ARBA00022737"/>
    </source>
</evidence>
<organism evidence="5 6">
    <name type="scientific">Meloidogyne floridensis</name>
    <dbReference type="NCBI Taxonomy" id="298350"/>
    <lineage>
        <taxon>Eukaryota</taxon>
        <taxon>Metazoa</taxon>
        <taxon>Ecdysozoa</taxon>
        <taxon>Nematoda</taxon>
        <taxon>Chromadorea</taxon>
        <taxon>Rhabditida</taxon>
        <taxon>Tylenchina</taxon>
        <taxon>Tylenchomorpha</taxon>
        <taxon>Tylenchoidea</taxon>
        <taxon>Meloidogynidae</taxon>
        <taxon>Meloidogyninae</taxon>
        <taxon>Meloidogyne</taxon>
    </lineage>
</organism>
<keyword evidence="2" id="KW-0677">Repeat</keyword>
<keyword evidence="5" id="KW-1185">Reference proteome</keyword>
<dbReference type="Proteomes" id="UP000887560">
    <property type="component" value="Unplaced"/>
</dbReference>
<evidence type="ECO:0000256" key="3">
    <source>
        <dbReference type="SAM" id="Phobius"/>
    </source>
</evidence>
<dbReference type="InterPro" id="IPR026906">
    <property type="entry name" value="LRR_5"/>
</dbReference>
<dbReference type="InterPro" id="IPR001611">
    <property type="entry name" value="Leu-rich_rpt"/>
</dbReference>
<evidence type="ECO:0000313" key="5">
    <source>
        <dbReference type="Proteomes" id="UP000887560"/>
    </source>
</evidence>
<dbReference type="SUPFAM" id="SSF52058">
    <property type="entry name" value="L domain-like"/>
    <property type="match status" value="1"/>
</dbReference>
<dbReference type="PROSITE" id="PS51450">
    <property type="entry name" value="LRR"/>
    <property type="match status" value="2"/>
</dbReference>
<sequence length="511" mass="57575">MNTKLLIYLILSLFVFVKNDSSWRDSWEDSSFEDEDYDPESKTQASKTIEKASKESVCECIRGGNQTLKCGAQGLNNANLIVPKEIGSIAIAHLERNYISYLFKNKILPGQEKSLLSLDLSQNRIADIEPGSLDNFVNLLELKLTQNNLDELSDDIFTKFLGSLHQLYLDYNFLSKLDDGVFNNLKSLRKLILDGNKELEISKKVLSPSLKNLEILSLDRCSLDKLDDDLFENLPNLRALSLSGNPLRSIPKAISPEKLPKLEILVMSDTYLEALNKGELAAAAPKLKKFYMQKSRYLKRINNCAFCGLKQLESLDFSESKSLSELDANAFGKSPPKELKQINLKNCNFTNLHEGTLKNVYWSTMQRLRLEGNSWNCDCELKWLMQNENAMRTAAEFEIPKFVLFESLGLYEAQAKIECGPPLKSTSPMAKTMVIMVFMLLSTVLLVFGVLYARKHFTLTGRMAPDQVGFTAGREMFSDEFDEDDGERADVVEPANTIVAVGDGANRPVYV</sequence>
<evidence type="ECO:0000313" key="6">
    <source>
        <dbReference type="WBParaSite" id="scf7180000423277.g10556"/>
    </source>
</evidence>
<feature type="transmembrane region" description="Helical" evidence="3">
    <location>
        <begin position="433"/>
        <end position="453"/>
    </location>
</feature>
<dbReference type="AlphaFoldDB" id="A0A915P1E9"/>
<feature type="chain" id="PRO_5037986307" evidence="4">
    <location>
        <begin position="22"/>
        <end position="511"/>
    </location>
</feature>